<dbReference type="InterPro" id="IPR001810">
    <property type="entry name" value="F-box_dom"/>
</dbReference>
<feature type="domain" description="F-box" evidence="1">
    <location>
        <begin position="37"/>
        <end position="88"/>
    </location>
</feature>
<dbReference type="SUPFAM" id="SSF81383">
    <property type="entry name" value="F-box domain"/>
    <property type="match status" value="1"/>
</dbReference>
<dbReference type="CDD" id="cd01670">
    <property type="entry name" value="Death"/>
    <property type="match status" value="1"/>
</dbReference>
<dbReference type="InterPro" id="IPR036047">
    <property type="entry name" value="F-box-like_dom_sf"/>
</dbReference>
<dbReference type="PROSITE" id="PS50181">
    <property type="entry name" value="FBOX"/>
    <property type="match status" value="1"/>
</dbReference>
<evidence type="ECO:0000259" key="1">
    <source>
        <dbReference type="PROSITE" id="PS50181"/>
    </source>
</evidence>
<sequence length="362" mass="40055">MPSLQVVNAKDCDEAIREMLHAWAEQKRRNATVANTQTPLGSLPIDVARKILLQADENSLARLAQTCQLLHNAAEEYRFQDVSAWSRQGFHSLYAALTAEVTDGSGRTRAQRVQSLTLSWDDPCLDRPVTASHIRGMLELVGGQLSGLVLSLPAPDVVLDSRQSPPLDLPPLPCLYALSASAAIISCLKNAPQNLTCLSVDRLPANNFHFFTTVSNIFSHTLQRLRVHRSFNQHFSRQSPVRICASLIDCRALVYLEVVDQACYEGGSTGLDQLDGLLDNPLVFMTAAEGTPVLQTLVWRPAWFGAYAYDQQTYTQNVITYTQQLHDAVDPRLKVTIEGPRDITEARIMTGEQWDSPTASAQ</sequence>
<dbReference type="Proteomes" id="UP000313359">
    <property type="component" value="Unassembled WGS sequence"/>
</dbReference>
<dbReference type="EMBL" id="ML122264">
    <property type="protein sequence ID" value="RPD60922.1"/>
    <property type="molecule type" value="Genomic_DNA"/>
</dbReference>
<dbReference type="AlphaFoldDB" id="A0A5C2SAQ0"/>
<evidence type="ECO:0000313" key="3">
    <source>
        <dbReference type="Proteomes" id="UP000313359"/>
    </source>
</evidence>
<evidence type="ECO:0000313" key="2">
    <source>
        <dbReference type="EMBL" id="RPD60922.1"/>
    </source>
</evidence>
<dbReference type="CDD" id="cd09917">
    <property type="entry name" value="F-box_SF"/>
    <property type="match status" value="1"/>
</dbReference>
<dbReference type="OrthoDB" id="2756463at2759"/>
<protein>
    <recommendedName>
        <fullName evidence="1">F-box domain-containing protein</fullName>
    </recommendedName>
</protein>
<gene>
    <name evidence="2" type="ORF">L227DRAFT_87408</name>
</gene>
<keyword evidence="3" id="KW-1185">Reference proteome</keyword>
<accession>A0A5C2SAQ0</accession>
<reference evidence="2" key="1">
    <citation type="journal article" date="2018" name="Genome Biol. Evol.">
        <title>Genomics and development of Lentinus tigrinus, a white-rot wood-decaying mushroom with dimorphic fruiting bodies.</title>
        <authorList>
            <person name="Wu B."/>
            <person name="Xu Z."/>
            <person name="Knudson A."/>
            <person name="Carlson A."/>
            <person name="Chen N."/>
            <person name="Kovaka S."/>
            <person name="LaButti K."/>
            <person name="Lipzen A."/>
            <person name="Pennachio C."/>
            <person name="Riley R."/>
            <person name="Schakwitz W."/>
            <person name="Umezawa K."/>
            <person name="Ohm R.A."/>
            <person name="Grigoriev I.V."/>
            <person name="Nagy L.G."/>
            <person name="Gibbons J."/>
            <person name="Hibbett D."/>
        </authorList>
    </citation>
    <scope>NUCLEOTIDE SEQUENCE [LARGE SCALE GENOMIC DNA]</scope>
    <source>
        <strain evidence="2">ALCF2SS1-6</strain>
    </source>
</reference>
<organism evidence="2 3">
    <name type="scientific">Lentinus tigrinus ALCF2SS1-6</name>
    <dbReference type="NCBI Taxonomy" id="1328759"/>
    <lineage>
        <taxon>Eukaryota</taxon>
        <taxon>Fungi</taxon>
        <taxon>Dikarya</taxon>
        <taxon>Basidiomycota</taxon>
        <taxon>Agaricomycotina</taxon>
        <taxon>Agaricomycetes</taxon>
        <taxon>Polyporales</taxon>
        <taxon>Polyporaceae</taxon>
        <taxon>Lentinus</taxon>
    </lineage>
</organism>
<proteinExistence type="predicted"/>
<name>A0A5C2SAQ0_9APHY</name>